<reference evidence="6" key="1">
    <citation type="journal article" date="2014" name="Int. J. Syst. Evol. Microbiol.">
        <title>Complete genome sequence of Corynebacterium casei LMG S-19264T (=DSM 44701T), isolated from a smear-ripened cheese.</title>
        <authorList>
            <consortium name="US DOE Joint Genome Institute (JGI-PGF)"/>
            <person name="Walter F."/>
            <person name="Albersmeier A."/>
            <person name="Kalinowski J."/>
            <person name="Ruckert C."/>
        </authorList>
    </citation>
    <scope>NUCLEOTIDE SEQUENCE</scope>
    <source>
        <strain evidence="6">KCTC 12343</strain>
    </source>
</reference>
<dbReference type="AlphaFoldDB" id="A0AA87XVS5"/>
<evidence type="ECO:0000313" key="6">
    <source>
        <dbReference type="EMBL" id="GGY39497.1"/>
    </source>
</evidence>
<dbReference type="InterPro" id="IPR036390">
    <property type="entry name" value="WH_DNA-bd_sf"/>
</dbReference>
<keyword evidence="3" id="KW-0238">DNA-binding</keyword>
<dbReference type="SUPFAM" id="SSF53850">
    <property type="entry name" value="Periplasmic binding protein-like II"/>
    <property type="match status" value="1"/>
</dbReference>
<dbReference type="EMBL" id="BMWV01000004">
    <property type="protein sequence ID" value="GGY39497.1"/>
    <property type="molecule type" value="Genomic_DNA"/>
</dbReference>
<dbReference type="PROSITE" id="PS50931">
    <property type="entry name" value="HTH_LYSR"/>
    <property type="match status" value="1"/>
</dbReference>
<dbReference type="Gene3D" id="1.10.10.10">
    <property type="entry name" value="Winged helix-like DNA-binding domain superfamily/Winged helix DNA-binding domain"/>
    <property type="match status" value="1"/>
</dbReference>
<evidence type="ECO:0000256" key="1">
    <source>
        <dbReference type="ARBA" id="ARBA00009437"/>
    </source>
</evidence>
<dbReference type="PANTHER" id="PTHR30126">
    <property type="entry name" value="HTH-TYPE TRANSCRIPTIONAL REGULATOR"/>
    <property type="match status" value="1"/>
</dbReference>
<feature type="domain" description="HTH lysR-type" evidence="5">
    <location>
        <begin position="13"/>
        <end position="70"/>
    </location>
</feature>
<dbReference type="CDD" id="cd05466">
    <property type="entry name" value="PBP2_LTTR_substrate"/>
    <property type="match status" value="1"/>
</dbReference>
<dbReference type="InterPro" id="IPR036388">
    <property type="entry name" value="WH-like_DNA-bd_sf"/>
</dbReference>
<dbReference type="InterPro" id="IPR000847">
    <property type="entry name" value="LysR_HTH_N"/>
</dbReference>
<keyword evidence="4" id="KW-0804">Transcription</keyword>
<evidence type="ECO:0000313" key="7">
    <source>
        <dbReference type="Proteomes" id="UP000628442"/>
    </source>
</evidence>
<dbReference type="Pfam" id="PF03466">
    <property type="entry name" value="LysR_substrate"/>
    <property type="match status" value="1"/>
</dbReference>
<dbReference type="GO" id="GO:0000976">
    <property type="term" value="F:transcription cis-regulatory region binding"/>
    <property type="evidence" value="ECO:0007669"/>
    <property type="project" value="TreeGrafter"/>
</dbReference>
<comment type="similarity">
    <text evidence="1">Belongs to the LysR transcriptional regulatory family.</text>
</comment>
<organism evidence="6 7">
    <name type="scientific">Pseudoduganella albidiflava</name>
    <dbReference type="NCBI Taxonomy" id="321983"/>
    <lineage>
        <taxon>Bacteria</taxon>
        <taxon>Pseudomonadati</taxon>
        <taxon>Pseudomonadota</taxon>
        <taxon>Betaproteobacteria</taxon>
        <taxon>Burkholderiales</taxon>
        <taxon>Oxalobacteraceae</taxon>
        <taxon>Telluria group</taxon>
        <taxon>Pseudoduganella</taxon>
    </lineage>
</organism>
<accession>A0AA87XVS5</accession>
<dbReference type="Gene3D" id="3.40.190.10">
    <property type="entry name" value="Periplasmic binding protein-like II"/>
    <property type="match status" value="2"/>
</dbReference>
<evidence type="ECO:0000256" key="3">
    <source>
        <dbReference type="ARBA" id="ARBA00023125"/>
    </source>
</evidence>
<gene>
    <name evidence="6" type="ORF">GCM10007387_21890</name>
</gene>
<evidence type="ECO:0000259" key="5">
    <source>
        <dbReference type="PROSITE" id="PS50931"/>
    </source>
</evidence>
<proteinExistence type="inferred from homology"/>
<dbReference type="GO" id="GO:0003700">
    <property type="term" value="F:DNA-binding transcription factor activity"/>
    <property type="evidence" value="ECO:0007669"/>
    <property type="project" value="InterPro"/>
</dbReference>
<dbReference type="Proteomes" id="UP000628442">
    <property type="component" value="Unassembled WGS sequence"/>
</dbReference>
<dbReference type="SUPFAM" id="SSF46785">
    <property type="entry name" value="Winged helix' DNA-binding domain"/>
    <property type="match status" value="1"/>
</dbReference>
<name>A0AA87XVS5_9BURK</name>
<dbReference type="Pfam" id="PF00126">
    <property type="entry name" value="HTH_1"/>
    <property type="match status" value="1"/>
</dbReference>
<keyword evidence="2" id="KW-0805">Transcription regulation</keyword>
<dbReference type="PANTHER" id="PTHR30126:SF39">
    <property type="entry name" value="HTH-TYPE TRANSCRIPTIONAL REGULATOR CYSL"/>
    <property type="match status" value="1"/>
</dbReference>
<comment type="caution">
    <text evidence="6">The sequence shown here is derived from an EMBL/GenBank/DDBJ whole genome shotgun (WGS) entry which is preliminary data.</text>
</comment>
<reference evidence="6" key="2">
    <citation type="submission" date="2022-12" db="EMBL/GenBank/DDBJ databases">
        <authorList>
            <person name="Sun Q."/>
            <person name="Kim S."/>
        </authorList>
    </citation>
    <scope>NUCLEOTIDE SEQUENCE</scope>
    <source>
        <strain evidence="6">KCTC 12343</strain>
    </source>
</reference>
<evidence type="ECO:0000256" key="4">
    <source>
        <dbReference type="ARBA" id="ARBA00023163"/>
    </source>
</evidence>
<dbReference type="InterPro" id="IPR005119">
    <property type="entry name" value="LysR_subst-bd"/>
</dbReference>
<sequence length="312" mass="33682">MAVFQDSQPDTFMKIDDIAAFVAVVRNQSVSAAAEALGLTQSAITRRVQNFEQELGSELLDRSVKPPRASPMGRKVFEQCARVLLEVDRLRDLVQHDQSPTGVFRVGVIQTIGDVVLLDALQGLNGAFPGLHTEVASGWGAQLVERVANGELDAAVGLFPATRVLPDGLAGRTLGRIELAVVAKKGTLPRRSYKLRDIFEGGWVLNPDGCGFRAGLARALAEQGLSFRINLETFGADLQLGLVASGVGLGLMPRPILERSRHVDALDVVPVSDFKPVLDIWLIQPHLAGPMQHAIDHFAGTVEEAFATSRRL</sequence>
<protein>
    <submittedName>
        <fullName evidence="6">LysR family transcriptional regulator</fullName>
    </submittedName>
</protein>
<evidence type="ECO:0000256" key="2">
    <source>
        <dbReference type="ARBA" id="ARBA00023015"/>
    </source>
</evidence>
<dbReference type="PRINTS" id="PR00039">
    <property type="entry name" value="HTHLYSR"/>
</dbReference>